<feature type="region of interest" description="Disordered" evidence="1">
    <location>
        <begin position="290"/>
        <end position="320"/>
    </location>
</feature>
<dbReference type="EMBL" id="AJIL01000095">
    <property type="protein sequence ID" value="KNE95540.1"/>
    <property type="molecule type" value="Genomic_DNA"/>
</dbReference>
<dbReference type="AlphaFoldDB" id="A0A0L0V8D3"/>
<dbReference type="STRING" id="1165861.A0A0L0V8D3"/>
<evidence type="ECO:0000313" key="2">
    <source>
        <dbReference type="EMBL" id="KNE95540.1"/>
    </source>
</evidence>
<feature type="compositionally biased region" description="Polar residues" evidence="1">
    <location>
        <begin position="262"/>
        <end position="273"/>
    </location>
</feature>
<dbReference type="Proteomes" id="UP000054564">
    <property type="component" value="Unassembled WGS sequence"/>
</dbReference>
<organism evidence="2 3">
    <name type="scientific">Puccinia striiformis f. sp. tritici PST-78</name>
    <dbReference type="NCBI Taxonomy" id="1165861"/>
    <lineage>
        <taxon>Eukaryota</taxon>
        <taxon>Fungi</taxon>
        <taxon>Dikarya</taxon>
        <taxon>Basidiomycota</taxon>
        <taxon>Pucciniomycotina</taxon>
        <taxon>Pucciniomycetes</taxon>
        <taxon>Pucciniales</taxon>
        <taxon>Pucciniaceae</taxon>
        <taxon>Puccinia</taxon>
    </lineage>
</organism>
<accession>A0A0L0V8D3</accession>
<feature type="compositionally biased region" description="Acidic residues" evidence="1">
    <location>
        <begin position="296"/>
        <end position="320"/>
    </location>
</feature>
<keyword evidence="3" id="KW-1185">Reference proteome</keyword>
<evidence type="ECO:0000313" key="3">
    <source>
        <dbReference type="Proteomes" id="UP000054564"/>
    </source>
</evidence>
<sequence length="337" mass="37875">MGNESDSSDDGRTSKSQITKLHCHNWSDWRDQFEDVVIAKGFANLFNKEWLKTNKKSEDLKQMTSWAMVKLRATVKRELHPVILNHPKDLFAAVDALATACGEKLVIRLCDKLFALTSNVYTPGSSLAEHANQFMKKYTSLKMSVKAIPHFMYVSTGMAGALLLRSLNQDESLTPLVQSLFDLNPLTFEKVYDRLLIEESRKDSAIAESAYFSNQAKKLGKAPVNRSTFGSSNRGSSSSRGSHRGGNNSRGNFRGLTPTRPNPNNSDNRSDAMSKQFSQLFRREMKNFIESGQADMMEENDDEDYEEEDDHDEDNYVDNPDDVLLGLSLVPIAPSEI</sequence>
<comment type="caution">
    <text evidence="2">The sequence shown here is derived from an EMBL/GenBank/DDBJ whole genome shotgun (WGS) entry which is preliminary data.</text>
</comment>
<feature type="region of interest" description="Disordered" evidence="1">
    <location>
        <begin position="222"/>
        <end position="273"/>
    </location>
</feature>
<dbReference type="OrthoDB" id="2504905at2759"/>
<feature type="compositionally biased region" description="Low complexity" evidence="1">
    <location>
        <begin position="225"/>
        <end position="255"/>
    </location>
</feature>
<gene>
    <name evidence="2" type="ORF">PSTG_11145</name>
</gene>
<reference evidence="3" key="1">
    <citation type="submission" date="2014-03" db="EMBL/GenBank/DDBJ databases">
        <title>The Genome Sequence of Puccinia striiformis f. sp. tritici PST-78.</title>
        <authorList>
            <consortium name="The Broad Institute Genome Sequencing Platform"/>
            <person name="Cuomo C."/>
            <person name="Hulbert S."/>
            <person name="Chen X."/>
            <person name="Walker B."/>
            <person name="Young S.K."/>
            <person name="Zeng Q."/>
            <person name="Gargeya S."/>
            <person name="Fitzgerald M."/>
            <person name="Haas B."/>
            <person name="Abouelleil A."/>
            <person name="Alvarado L."/>
            <person name="Arachchi H.M."/>
            <person name="Berlin A.M."/>
            <person name="Chapman S.B."/>
            <person name="Goldberg J."/>
            <person name="Griggs A."/>
            <person name="Gujja S."/>
            <person name="Hansen M."/>
            <person name="Howarth C."/>
            <person name="Imamovic A."/>
            <person name="Larimer J."/>
            <person name="McCowan C."/>
            <person name="Montmayeur A."/>
            <person name="Murphy C."/>
            <person name="Neiman D."/>
            <person name="Pearson M."/>
            <person name="Priest M."/>
            <person name="Roberts A."/>
            <person name="Saif S."/>
            <person name="Shea T."/>
            <person name="Sisk P."/>
            <person name="Sykes S."/>
            <person name="Wortman J."/>
            <person name="Nusbaum C."/>
            <person name="Birren B."/>
        </authorList>
    </citation>
    <scope>NUCLEOTIDE SEQUENCE [LARGE SCALE GENOMIC DNA]</scope>
    <source>
        <strain evidence="3">race PST-78</strain>
    </source>
</reference>
<evidence type="ECO:0000256" key="1">
    <source>
        <dbReference type="SAM" id="MobiDB-lite"/>
    </source>
</evidence>
<name>A0A0L0V8D3_9BASI</name>
<proteinExistence type="predicted"/>
<protein>
    <submittedName>
        <fullName evidence="2">Uncharacterized protein</fullName>
    </submittedName>
</protein>